<dbReference type="PANTHER" id="PTHR30471">
    <property type="entry name" value="DNA REPAIR PROTEIN RADC"/>
    <property type="match status" value="1"/>
</dbReference>
<accession>A0A2N8K8K7</accession>
<keyword evidence="5" id="KW-0482">Metalloprotease</keyword>
<dbReference type="GO" id="GO:0046872">
    <property type="term" value="F:metal ion binding"/>
    <property type="evidence" value="ECO:0007669"/>
    <property type="project" value="UniProtKB-KW"/>
</dbReference>
<keyword evidence="2" id="KW-0479">Metal-binding</keyword>
<evidence type="ECO:0000256" key="2">
    <source>
        <dbReference type="ARBA" id="ARBA00022723"/>
    </source>
</evidence>
<dbReference type="InterPro" id="IPR025657">
    <property type="entry name" value="RadC_JAB"/>
</dbReference>
<evidence type="ECO:0000313" key="8">
    <source>
        <dbReference type="Proteomes" id="UP000235994"/>
    </source>
</evidence>
<dbReference type="GO" id="GO:0008237">
    <property type="term" value="F:metallopeptidase activity"/>
    <property type="evidence" value="ECO:0007669"/>
    <property type="project" value="UniProtKB-KW"/>
</dbReference>
<keyword evidence="1" id="KW-0645">Protease</keyword>
<dbReference type="InterPro" id="IPR001405">
    <property type="entry name" value="UPF0758"/>
</dbReference>
<dbReference type="PROSITE" id="PS50249">
    <property type="entry name" value="MPN"/>
    <property type="match status" value="1"/>
</dbReference>
<proteinExistence type="predicted"/>
<name>A0A2N8K8K7_9BURK</name>
<evidence type="ECO:0000256" key="3">
    <source>
        <dbReference type="ARBA" id="ARBA00022801"/>
    </source>
</evidence>
<dbReference type="InterPro" id="IPR037518">
    <property type="entry name" value="MPN"/>
</dbReference>
<dbReference type="RefSeq" id="WP_102776336.1">
    <property type="nucleotide sequence ID" value="NZ_POQS01000018.1"/>
</dbReference>
<dbReference type="NCBIfam" id="TIGR00608">
    <property type="entry name" value="radc"/>
    <property type="match status" value="1"/>
</dbReference>
<keyword evidence="3" id="KW-0378">Hydrolase</keyword>
<keyword evidence="4" id="KW-0862">Zinc</keyword>
<dbReference type="PANTHER" id="PTHR30471:SF3">
    <property type="entry name" value="UPF0758 PROTEIN YEES-RELATED"/>
    <property type="match status" value="1"/>
</dbReference>
<evidence type="ECO:0000259" key="6">
    <source>
        <dbReference type="PROSITE" id="PS50249"/>
    </source>
</evidence>
<dbReference type="CDD" id="cd08071">
    <property type="entry name" value="MPN_DUF2466"/>
    <property type="match status" value="1"/>
</dbReference>
<dbReference type="AlphaFoldDB" id="A0A2N8K8K7"/>
<dbReference type="Proteomes" id="UP000235994">
    <property type="component" value="Unassembled WGS sequence"/>
</dbReference>
<keyword evidence="8" id="KW-1185">Reference proteome</keyword>
<protein>
    <submittedName>
        <fullName evidence="7">DNA repair protein RadC</fullName>
    </submittedName>
</protein>
<organism evidence="7 8">
    <name type="scientific">Achromobacter pulmonis</name>
    <dbReference type="NCBI Taxonomy" id="1389932"/>
    <lineage>
        <taxon>Bacteria</taxon>
        <taxon>Pseudomonadati</taxon>
        <taxon>Pseudomonadota</taxon>
        <taxon>Betaproteobacteria</taxon>
        <taxon>Burkholderiales</taxon>
        <taxon>Alcaligenaceae</taxon>
        <taxon>Achromobacter</taxon>
    </lineage>
</organism>
<evidence type="ECO:0000256" key="1">
    <source>
        <dbReference type="ARBA" id="ARBA00022670"/>
    </source>
</evidence>
<gene>
    <name evidence="7" type="ORF">C1I89_32900</name>
</gene>
<evidence type="ECO:0000313" key="7">
    <source>
        <dbReference type="EMBL" id="PND29785.1"/>
    </source>
</evidence>
<evidence type="ECO:0000256" key="4">
    <source>
        <dbReference type="ARBA" id="ARBA00022833"/>
    </source>
</evidence>
<evidence type="ECO:0000256" key="5">
    <source>
        <dbReference type="ARBA" id="ARBA00023049"/>
    </source>
</evidence>
<sequence length="166" mass="18153">MRSSSITRDHVGTRLTTADHAGEARVVRQAISLLEKRLYPSGPSLSTPEAAHDYLQLQLMKEPSEVFAVVFLTTQHQVIACEILFRGTIDGVDVHPRVVAQRALVHNAAAILVAHQHPSGKTVPSAADRAVTRRLRTALDLIDVRLLDHLVIGKGAPYSFAYHGLI</sequence>
<dbReference type="GO" id="GO:0006508">
    <property type="term" value="P:proteolysis"/>
    <property type="evidence" value="ECO:0007669"/>
    <property type="project" value="UniProtKB-KW"/>
</dbReference>
<comment type="caution">
    <text evidence="7">The sequence shown here is derived from an EMBL/GenBank/DDBJ whole genome shotgun (WGS) entry which is preliminary data.</text>
</comment>
<dbReference type="Gene3D" id="3.40.140.10">
    <property type="entry name" value="Cytidine Deaminase, domain 2"/>
    <property type="match status" value="1"/>
</dbReference>
<dbReference type="Pfam" id="PF04002">
    <property type="entry name" value="RadC"/>
    <property type="match status" value="1"/>
</dbReference>
<dbReference type="EMBL" id="POQS01000018">
    <property type="protein sequence ID" value="PND29785.1"/>
    <property type="molecule type" value="Genomic_DNA"/>
</dbReference>
<reference evidence="7 8" key="1">
    <citation type="submission" date="2018-01" db="EMBL/GenBank/DDBJ databases">
        <title>The draft genome of an aniline degradation strain ANB-1.</title>
        <authorList>
            <person name="Zhang L."/>
            <person name="Jiang J."/>
        </authorList>
    </citation>
    <scope>NUCLEOTIDE SEQUENCE [LARGE SCALE GENOMIC DNA]</scope>
    <source>
        <strain evidence="7 8">ANB-1</strain>
    </source>
</reference>
<feature type="domain" description="MPN" evidence="6">
    <location>
        <begin position="44"/>
        <end position="166"/>
    </location>
</feature>